<dbReference type="InterPro" id="IPR052718">
    <property type="entry name" value="NmrA-type_oxidoreductase"/>
</dbReference>
<gene>
    <name evidence="2" type="ORF">FZ942_33410</name>
</gene>
<organism evidence="2 3">
    <name type="scientific">Azospirillum lipoferum</name>
    <dbReference type="NCBI Taxonomy" id="193"/>
    <lineage>
        <taxon>Bacteria</taxon>
        <taxon>Pseudomonadati</taxon>
        <taxon>Pseudomonadota</taxon>
        <taxon>Alphaproteobacteria</taxon>
        <taxon>Rhodospirillales</taxon>
        <taxon>Azospirillaceae</taxon>
        <taxon>Azospirillum</taxon>
    </lineage>
</organism>
<proteinExistence type="predicted"/>
<sequence length="293" mass="30369">MPQPLLVTGAGGQLGRSVVDNLLASGAGHIIATTRDPSKLADLAAKGVEVRRADFDDAASLPTAFAGAGRALIISTDALDRPGRRLEQHLSAVAAAKAAGVKHLVYTSMPKPEPGSAVIFAPDHFGTETAIRESGLGYTILRNSWYQENLMISLPNVLGSGLWFTSAGAGKVAHVAREDAARVAAAALASGSDESLTLDVTGPEALTTEQIAALVSDVVGKPIQVMQVTDEQLAGGMKQAGLPDFLVPLLVSFDANTRNGGLTPPTDTVERLTGLRPRPLRAFLEAVKPALVG</sequence>
<dbReference type="CDD" id="cd05269">
    <property type="entry name" value="TMR_SDR_a"/>
    <property type="match status" value="1"/>
</dbReference>
<dbReference type="InterPro" id="IPR008030">
    <property type="entry name" value="NmrA-like"/>
</dbReference>
<comment type="caution">
    <text evidence="2">The sequence shown here is derived from an EMBL/GenBank/DDBJ whole genome shotgun (WGS) entry which is preliminary data.</text>
</comment>
<dbReference type="OrthoDB" id="7771794at2"/>
<dbReference type="EMBL" id="VTTN01000027">
    <property type="protein sequence ID" value="KAA0588441.1"/>
    <property type="molecule type" value="Genomic_DNA"/>
</dbReference>
<dbReference type="InterPro" id="IPR036291">
    <property type="entry name" value="NAD(P)-bd_dom_sf"/>
</dbReference>
<dbReference type="Proteomes" id="UP000324927">
    <property type="component" value="Unassembled WGS sequence"/>
</dbReference>
<dbReference type="RefSeq" id="WP_149235353.1">
    <property type="nucleotide sequence ID" value="NZ_JALJXJ010000027.1"/>
</dbReference>
<name>A0A5A9G2B1_AZOLI</name>
<keyword evidence="3" id="KW-1185">Reference proteome</keyword>
<protein>
    <submittedName>
        <fullName evidence="2">SDR family oxidoreductase</fullName>
    </submittedName>
</protein>
<dbReference type="AlphaFoldDB" id="A0A5A9G2B1"/>
<dbReference type="Pfam" id="PF05368">
    <property type="entry name" value="NmrA"/>
    <property type="match status" value="1"/>
</dbReference>
<dbReference type="PANTHER" id="PTHR47129:SF1">
    <property type="entry name" value="NMRA-LIKE DOMAIN-CONTAINING PROTEIN"/>
    <property type="match status" value="1"/>
</dbReference>
<reference evidence="2 3" key="1">
    <citation type="submission" date="2019-08" db="EMBL/GenBank/DDBJ databases">
        <authorList>
            <person name="Grouzdev D."/>
            <person name="Tikhonova E."/>
            <person name="Kravchenko I."/>
        </authorList>
    </citation>
    <scope>NUCLEOTIDE SEQUENCE [LARGE SCALE GENOMIC DNA]</scope>
    <source>
        <strain evidence="2 3">59b</strain>
    </source>
</reference>
<evidence type="ECO:0000313" key="2">
    <source>
        <dbReference type="EMBL" id="KAA0588441.1"/>
    </source>
</evidence>
<evidence type="ECO:0000313" key="3">
    <source>
        <dbReference type="Proteomes" id="UP000324927"/>
    </source>
</evidence>
<feature type="domain" description="NmrA-like" evidence="1">
    <location>
        <begin position="5"/>
        <end position="232"/>
    </location>
</feature>
<accession>A0A5A9G2B1</accession>
<evidence type="ECO:0000259" key="1">
    <source>
        <dbReference type="Pfam" id="PF05368"/>
    </source>
</evidence>
<dbReference type="PANTHER" id="PTHR47129">
    <property type="entry name" value="QUINONE OXIDOREDUCTASE 2"/>
    <property type="match status" value="1"/>
</dbReference>
<dbReference type="Gene3D" id="3.40.50.720">
    <property type="entry name" value="NAD(P)-binding Rossmann-like Domain"/>
    <property type="match status" value="1"/>
</dbReference>
<dbReference type="SUPFAM" id="SSF51735">
    <property type="entry name" value="NAD(P)-binding Rossmann-fold domains"/>
    <property type="match status" value="1"/>
</dbReference>
<dbReference type="Gene3D" id="3.90.25.10">
    <property type="entry name" value="UDP-galactose 4-epimerase, domain 1"/>
    <property type="match status" value="1"/>
</dbReference>